<dbReference type="Gene3D" id="2.60.120.10">
    <property type="entry name" value="Jelly Rolls"/>
    <property type="match status" value="1"/>
</dbReference>
<dbReference type="InterPro" id="IPR050204">
    <property type="entry name" value="AraC_XylS_family_regulators"/>
</dbReference>
<evidence type="ECO:0000256" key="3">
    <source>
        <dbReference type="ARBA" id="ARBA00023163"/>
    </source>
</evidence>
<dbReference type="SUPFAM" id="SSF51215">
    <property type="entry name" value="Regulatory protein AraC"/>
    <property type="match status" value="1"/>
</dbReference>
<evidence type="ECO:0000256" key="1">
    <source>
        <dbReference type="ARBA" id="ARBA00023015"/>
    </source>
</evidence>
<dbReference type="InterPro" id="IPR009057">
    <property type="entry name" value="Homeodomain-like_sf"/>
</dbReference>
<keyword evidence="1" id="KW-0805">Transcription regulation</keyword>
<evidence type="ECO:0000313" key="5">
    <source>
        <dbReference type="EMBL" id="GLS05764.1"/>
    </source>
</evidence>
<keyword evidence="3" id="KW-0804">Transcription</keyword>
<name>A0ABQ6BW92_9NEIS</name>
<evidence type="ECO:0000256" key="2">
    <source>
        <dbReference type="ARBA" id="ARBA00023125"/>
    </source>
</evidence>
<proteinExistence type="predicted"/>
<protein>
    <submittedName>
        <fullName evidence="5">AraC family transcriptional regulator</fullName>
    </submittedName>
</protein>
<feature type="domain" description="HTH araC/xylS-type" evidence="4">
    <location>
        <begin position="177"/>
        <end position="275"/>
    </location>
</feature>
<dbReference type="Gene3D" id="1.10.10.60">
    <property type="entry name" value="Homeodomain-like"/>
    <property type="match status" value="1"/>
</dbReference>
<evidence type="ECO:0000313" key="6">
    <source>
        <dbReference type="Proteomes" id="UP001156836"/>
    </source>
</evidence>
<sequence>MLRQQNPPRAPGHSWYDAHFDLPALEFDWHYHGDFELTLTLDQGGQRYLGDRIDDYTSPDLVLIPPGVPHTWQSSRGDAHEVHVLLLPAGWAQRLVEAGVLESLALVALLGRAAGGLQFSPATALACLPLCRALRDAAALALLGLLFAIVAELAADDRATPLGLSGGPPQPLDAQLRQMLEYMHAHYTEALTQETVAAHCGLSVASLRRRFDAGLGEPFGRYLQRLRIGRACHLLWSSRLPVEHVAQASGFASPGNFHRQFRAQKGMTPAQFRRLRQATVAAR</sequence>
<organism evidence="5 6">
    <name type="scientific">Chitiniphilus shinanonensis</name>
    <dbReference type="NCBI Taxonomy" id="553088"/>
    <lineage>
        <taxon>Bacteria</taxon>
        <taxon>Pseudomonadati</taxon>
        <taxon>Pseudomonadota</taxon>
        <taxon>Betaproteobacteria</taxon>
        <taxon>Neisseriales</taxon>
        <taxon>Chitinibacteraceae</taxon>
        <taxon>Chitiniphilus</taxon>
    </lineage>
</organism>
<dbReference type="Pfam" id="PF02311">
    <property type="entry name" value="AraC_binding"/>
    <property type="match status" value="1"/>
</dbReference>
<reference evidence="6" key="1">
    <citation type="journal article" date="2019" name="Int. J. Syst. Evol. Microbiol.">
        <title>The Global Catalogue of Microorganisms (GCM) 10K type strain sequencing project: providing services to taxonomists for standard genome sequencing and annotation.</title>
        <authorList>
            <consortium name="The Broad Institute Genomics Platform"/>
            <consortium name="The Broad Institute Genome Sequencing Center for Infectious Disease"/>
            <person name="Wu L."/>
            <person name="Ma J."/>
        </authorList>
    </citation>
    <scope>NUCLEOTIDE SEQUENCE [LARGE SCALE GENOMIC DNA]</scope>
    <source>
        <strain evidence="6">NBRC 104970</strain>
    </source>
</reference>
<accession>A0ABQ6BW92</accession>
<dbReference type="SUPFAM" id="SSF46689">
    <property type="entry name" value="Homeodomain-like"/>
    <property type="match status" value="2"/>
</dbReference>
<dbReference type="Pfam" id="PF12833">
    <property type="entry name" value="HTH_18"/>
    <property type="match status" value="1"/>
</dbReference>
<dbReference type="InterPro" id="IPR018060">
    <property type="entry name" value="HTH_AraC"/>
</dbReference>
<dbReference type="PROSITE" id="PS01124">
    <property type="entry name" value="HTH_ARAC_FAMILY_2"/>
    <property type="match status" value="1"/>
</dbReference>
<comment type="caution">
    <text evidence="5">The sequence shown here is derived from an EMBL/GenBank/DDBJ whole genome shotgun (WGS) entry which is preliminary data.</text>
</comment>
<keyword evidence="2" id="KW-0238">DNA-binding</keyword>
<evidence type="ECO:0000259" key="4">
    <source>
        <dbReference type="PROSITE" id="PS01124"/>
    </source>
</evidence>
<dbReference type="EMBL" id="BSOZ01000063">
    <property type="protein sequence ID" value="GLS05764.1"/>
    <property type="molecule type" value="Genomic_DNA"/>
</dbReference>
<gene>
    <name evidence="5" type="ORF">GCM10007860_29210</name>
</gene>
<dbReference type="Proteomes" id="UP001156836">
    <property type="component" value="Unassembled WGS sequence"/>
</dbReference>
<dbReference type="SMART" id="SM00342">
    <property type="entry name" value="HTH_ARAC"/>
    <property type="match status" value="1"/>
</dbReference>
<dbReference type="PANTHER" id="PTHR46796">
    <property type="entry name" value="HTH-TYPE TRANSCRIPTIONAL ACTIVATOR RHAS-RELATED"/>
    <property type="match status" value="1"/>
</dbReference>
<dbReference type="InterPro" id="IPR003313">
    <property type="entry name" value="AraC-bd"/>
</dbReference>
<keyword evidence="6" id="KW-1185">Reference proteome</keyword>
<dbReference type="InterPro" id="IPR037923">
    <property type="entry name" value="HTH-like"/>
</dbReference>
<dbReference type="InterPro" id="IPR014710">
    <property type="entry name" value="RmlC-like_jellyroll"/>
</dbReference>
<dbReference type="RefSeq" id="WP_284208867.1">
    <property type="nucleotide sequence ID" value="NZ_BSOZ01000063.1"/>
</dbReference>